<evidence type="ECO:0000313" key="3">
    <source>
        <dbReference type="Proteomes" id="UP001153555"/>
    </source>
</evidence>
<feature type="region of interest" description="Disordered" evidence="1">
    <location>
        <begin position="186"/>
        <end position="214"/>
    </location>
</feature>
<sequence>YLKESLFDVCNDSRRGPNLGHVVTKLAEHFRVQTDEPKLLPIWISQKDLFRADFLIDDNTPRLVTQRECYKVYLREMGLPVPDDQSQPTAGTSSGPAPADSHDDDGTATEAGEHPAQHTILPLPSMDAHTVHFPSRQLRLGSLRMRPGMMHVGFRSWSLTTGVGRSKPDSGTSSYRLMQNIGRPMTTDGIRGRSGSINSGAPGTLVLASGIPAG</sequence>
<feature type="compositionally biased region" description="Basic and acidic residues" evidence="1">
    <location>
        <begin position="100"/>
        <end position="114"/>
    </location>
</feature>
<feature type="non-terminal residue" evidence="2">
    <location>
        <position position="214"/>
    </location>
</feature>
<protein>
    <submittedName>
        <fullName evidence="2">Uncharacterized protein</fullName>
    </submittedName>
</protein>
<comment type="caution">
    <text evidence="2">The sequence shown here is derived from an EMBL/GenBank/DDBJ whole genome shotgun (WGS) entry which is preliminary data.</text>
</comment>
<keyword evidence="3" id="KW-1185">Reference proteome</keyword>
<reference evidence="2" key="1">
    <citation type="submission" date="2019-12" db="EMBL/GenBank/DDBJ databases">
        <authorList>
            <person name="Scholes J."/>
        </authorList>
    </citation>
    <scope>NUCLEOTIDE SEQUENCE</scope>
</reference>
<evidence type="ECO:0000313" key="2">
    <source>
        <dbReference type="EMBL" id="CAA0828004.1"/>
    </source>
</evidence>
<dbReference type="AlphaFoldDB" id="A0A9N7NCI8"/>
<name>A0A9N7NCI8_STRHE</name>
<accession>A0A9N7NCI8</accession>
<dbReference type="Proteomes" id="UP001153555">
    <property type="component" value="Unassembled WGS sequence"/>
</dbReference>
<dbReference type="EMBL" id="CACSLK010027752">
    <property type="protein sequence ID" value="CAA0828004.1"/>
    <property type="molecule type" value="Genomic_DNA"/>
</dbReference>
<feature type="compositionally biased region" description="Polar residues" evidence="1">
    <location>
        <begin position="84"/>
        <end position="95"/>
    </location>
</feature>
<feature type="non-terminal residue" evidence="2">
    <location>
        <position position="1"/>
    </location>
</feature>
<evidence type="ECO:0000256" key="1">
    <source>
        <dbReference type="SAM" id="MobiDB-lite"/>
    </source>
</evidence>
<proteinExistence type="predicted"/>
<organism evidence="2 3">
    <name type="scientific">Striga hermonthica</name>
    <name type="common">Purple witchweed</name>
    <name type="synonym">Buchnera hermonthica</name>
    <dbReference type="NCBI Taxonomy" id="68872"/>
    <lineage>
        <taxon>Eukaryota</taxon>
        <taxon>Viridiplantae</taxon>
        <taxon>Streptophyta</taxon>
        <taxon>Embryophyta</taxon>
        <taxon>Tracheophyta</taxon>
        <taxon>Spermatophyta</taxon>
        <taxon>Magnoliopsida</taxon>
        <taxon>eudicotyledons</taxon>
        <taxon>Gunneridae</taxon>
        <taxon>Pentapetalae</taxon>
        <taxon>asterids</taxon>
        <taxon>lamiids</taxon>
        <taxon>Lamiales</taxon>
        <taxon>Orobanchaceae</taxon>
        <taxon>Buchnereae</taxon>
        <taxon>Striga</taxon>
    </lineage>
</organism>
<gene>
    <name evidence="2" type="ORF">SHERM_23699</name>
</gene>
<feature type="region of interest" description="Disordered" evidence="1">
    <location>
        <begin position="80"/>
        <end position="114"/>
    </location>
</feature>